<protein>
    <submittedName>
        <fullName evidence="1">Uncharacterized protein</fullName>
    </submittedName>
</protein>
<gene>
    <name evidence="1" type="ORF">PSRA_0843</name>
</gene>
<evidence type="ECO:0000313" key="2">
    <source>
        <dbReference type="Proteomes" id="UP000216725"/>
    </source>
</evidence>
<dbReference type="Proteomes" id="UP000216725">
    <property type="component" value="Unassembled WGS sequence"/>
</dbReference>
<evidence type="ECO:0000313" key="1">
    <source>
        <dbReference type="EMBL" id="OZG51763.1"/>
    </source>
</evidence>
<dbReference type="RefSeq" id="WP_094660670.1">
    <property type="nucleotide sequence ID" value="NZ_MWWR01000006.1"/>
</dbReference>
<comment type="caution">
    <text evidence="1">The sequence shown here is derived from an EMBL/GenBank/DDBJ whole genome shotgun (WGS) entry which is preliminary data.</text>
</comment>
<accession>A0A261EY40</accession>
<proteinExistence type="predicted"/>
<organism evidence="1 2">
    <name type="scientific">Pseudoscardovia radai</name>
    <dbReference type="NCBI Taxonomy" id="987066"/>
    <lineage>
        <taxon>Bacteria</taxon>
        <taxon>Bacillati</taxon>
        <taxon>Actinomycetota</taxon>
        <taxon>Actinomycetes</taxon>
        <taxon>Bifidobacteriales</taxon>
        <taxon>Bifidobacteriaceae</taxon>
        <taxon>Pseudoscardovia</taxon>
    </lineage>
</organism>
<keyword evidence="2" id="KW-1185">Reference proteome</keyword>
<name>A0A261EY40_9BIFI</name>
<sequence>MEVKTYREAMNLLLPDLDRYGLVQAKESVESVYRNDCTSLALNILVQDLADVSAAVPSSPDAVRLVLDRLLAEGEDEMDWGAQLACRELLRRAGVPEDEIPGSDE</sequence>
<dbReference type="AlphaFoldDB" id="A0A261EY40"/>
<dbReference type="EMBL" id="MWWR01000006">
    <property type="protein sequence ID" value="OZG51763.1"/>
    <property type="molecule type" value="Genomic_DNA"/>
</dbReference>
<reference evidence="1 2" key="1">
    <citation type="journal article" date="2017" name="BMC Genomics">
        <title>Comparative genomic and phylogenomic analyses of the Bifidobacteriaceae family.</title>
        <authorList>
            <person name="Lugli G.A."/>
            <person name="Milani C."/>
            <person name="Turroni F."/>
            <person name="Duranti S."/>
            <person name="Mancabelli L."/>
            <person name="Mangifesta M."/>
            <person name="Ferrario C."/>
            <person name="Modesto M."/>
            <person name="Mattarelli P."/>
            <person name="Jiri K."/>
            <person name="van Sinderen D."/>
            <person name="Ventura M."/>
        </authorList>
    </citation>
    <scope>NUCLEOTIDE SEQUENCE [LARGE SCALE GENOMIC DNA]</scope>
    <source>
        <strain evidence="1 2">DSM 24742</strain>
    </source>
</reference>